<evidence type="ECO:0008006" key="4">
    <source>
        <dbReference type="Google" id="ProtNLM"/>
    </source>
</evidence>
<dbReference type="GO" id="GO:0003713">
    <property type="term" value="F:transcription coactivator activity"/>
    <property type="evidence" value="ECO:0000318"/>
    <property type="project" value="GO_Central"/>
</dbReference>
<keyword evidence="3" id="KW-1185">Reference proteome</keyword>
<dbReference type="RefSeq" id="XP_006677013.1">
    <property type="nucleotide sequence ID" value="XM_006676950.1"/>
</dbReference>
<dbReference type="InterPro" id="IPR036388">
    <property type="entry name" value="WH-like_DNA-bd_sf"/>
</dbReference>
<evidence type="ECO:0000256" key="1">
    <source>
        <dbReference type="SAM" id="MobiDB-lite"/>
    </source>
</evidence>
<feature type="region of interest" description="Disordered" evidence="1">
    <location>
        <begin position="213"/>
        <end position="237"/>
    </location>
</feature>
<dbReference type="GeneID" id="18242464"/>
<dbReference type="HOGENOM" id="CLU_422092_0_0_1"/>
<dbReference type="EMBL" id="GL882880">
    <property type="protein sequence ID" value="EGF82675.1"/>
    <property type="molecule type" value="Genomic_DNA"/>
</dbReference>
<feature type="region of interest" description="Disordered" evidence="1">
    <location>
        <begin position="314"/>
        <end position="340"/>
    </location>
</feature>
<reference evidence="2 3" key="1">
    <citation type="submission" date="2009-12" db="EMBL/GenBank/DDBJ databases">
        <title>The draft genome of Batrachochytrium dendrobatidis.</title>
        <authorList>
            <consortium name="US DOE Joint Genome Institute (JGI-PGF)"/>
            <person name="Kuo A."/>
            <person name="Salamov A."/>
            <person name="Schmutz J."/>
            <person name="Lucas S."/>
            <person name="Pitluck S."/>
            <person name="Rosenblum E."/>
            <person name="Stajich J."/>
            <person name="Eisen M."/>
            <person name="Grigoriev I.V."/>
        </authorList>
    </citation>
    <scope>NUCLEOTIDE SEQUENCE [LARGE SCALE GENOMIC DNA]</scope>
    <source>
        <strain evidence="3">JAM81 / FGSC 10211</strain>
    </source>
</reference>
<accession>F4NXG0</accession>
<name>F4NXG0_BATDJ</name>
<gene>
    <name evidence="2" type="ORF">BATDEDRAFT_86506</name>
</gene>
<dbReference type="STRING" id="684364.F4NXG0"/>
<dbReference type="SUPFAM" id="SSF46689">
    <property type="entry name" value="Homeodomain-like"/>
    <property type="match status" value="1"/>
</dbReference>
<organism evidence="2 3">
    <name type="scientific">Batrachochytrium dendrobatidis (strain JAM81 / FGSC 10211)</name>
    <name type="common">Frog chytrid fungus</name>
    <dbReference type="NCBI Taxonomy" id="684364"/>
    <lineage>
        <taxon>Eukaryota</taxon>
        <taxon>Fungi</taxon>
        <taxon>Fungi incertae sedis</taxon>
        <taxon>Chytridiomycota</taxon>
        <taxon>Chytridiomycota incertae sedis</taxon>
        <taxon>Chytridiomycetes</taxon>
        <taxon>Rhizophydiales</taxon>
        <taxon>Rhizophydiales incertae sedis</taxon>
        <taxon>Batrachochytrium</taxon>
    </lineage>
</organism>
<dbReference type="GO" id="GO:0006338">
    <property type="term" value="P:chromatin remodeling"/>
    <property type="evidence" value="ECO:0000318"/>
    <property type="project" value="GO_Central"/>
</dbReference>
<dbReference type="GO" id="GO:0006357">
    <property type="term" value="P:regulation of transcription by RNA polymerase II"/>
    <property type="evidence" value="ECO:0000318"/>
    <property type="project" value="GO_Central"/>
</dbReference>
<dbReference type="GO" id="GO:0005634">
    <property type="term" value="C:nucleus"/>
    <property type="evidence" value="ECO:0000318"/>
    <property type="project" value="GO_Central"/>
</dbReference>
<dbReference type="FunFam" id="1.10.10.10:FF:000087">
    <property type="entry name" value="Transcriptional adapter 2"/>
    <property type="match status" value="1"/>
</dbReference>
<feature type="compositionally biased region" description="Polar residues" evidence="1">
    <location>
        <begin position="213"/>
        <end position="226"/>
    </location>
</feature>
<dbReference type="OrthoDB" id="5598695at2759"/>
<feature type="compositionally biased region" description="Low complexity" evidence="1">
    <location>
        <begin position="330"/>
        <end position="340"/>
    </location>
</feature>
<feature type="compositionally biased region" description="Low complexity" evidence="1">
    <location>
        <begin position="227"/>
        <end position="236"/>
    </location>
</feature>
<sequence length="649" mass="70166">MHSLAAIDCVTSTVPPMCDSSDCPYPSPIQSPQSVTKPSTQDLSLTITHSQMQSYSTIPHKEHIDLTTDNWHSFGHCSTNDSDNIALMLTVSPKQAGNDASLLPFPSMVNGKSIFESECSNSTLHTTGIDITKKALDVSIPALPNIAIIPTAQIESSNVEAFSTSATVSRRKQNKPARSIARSSSAMMSATQNYRIVQLDVYDAFKTNPKQLLSTPPINNPSGMSNDTVTSSTTTDGLPSAWHRLQVAILPSESSKPLRLTNTMARHYRFRRFGHHFSSIASTPKTFGSTCLSRSIAQTVASCGLWRSNLASKAPGPSLPNTLSTPVHLPTPASSSKPSFSASVALDSTLKRPLATISPVSSPVVSTTPKNNSLAAPNRVKPVVATLSTKTRASVKESSPTDGFKKLTGATVKRRSSIASRQPKPIPNFLANLGVDTSVFNNSEFSETKGAPVVFWKTGSQPLKFPSGLSMADELTKEELQTCATLRIYPDVYYNIKKTMLQAVAYYGPFKKREAQTWFRIDVNKACICIIYDWFKSLGWIPNDGEWATAPLTSQNPTASTTIPTVLDLKNSNASLFKKNRSAASSKRNLPPINTACIDRKASSIESIPLTSATFLFATPISAVLNQEPFSGKSSPDLLTSDAKRIRTL</sequence>
<proteinExistence type="predicted"/>
<dbReference type="Gene3D" id="1.10.10.10">
    <property type="entry name" value="Winged helix-like DNA-binding domain superfamily/Winged helix DNA-binding domain"/>
    <property type="match status" value="1"/>
</dbReference>
<evidence type="ECO:0000313" key="2">
    <source>
        <dbReference type="EMBL" id="EGF82675.1"/>
    </source>
</evidence>
<evidence type="ECO:0000313" key="3">
    <source>
        <dbReference type="Proteomes" id="UP000007241"/>
    </source>
</evidence>
<dbReference type="InParanoid" id="F4NXG0"/>
<protein>
    <recommendedName>
        <fullName evidence="4">SWIRM domain-containing protein</fullName>
    </recommendedName>
</protein>
<dbReference type="Proteomes" id="UP000007241">
    <property type="component" value="Unassembled WGS sequence"/>
</dbReference>
<dbReference type="GO" id="GO:0003682">
    <property type="term" value="F:chromatin binding"/>
    <property type="evidence" value="ECO:0000318"/>
    <property type="project" value="GO_Central"/>
</dbReference>
<dbReference type="AlphaFoldDB" id="F4NXG0"/>
<dbReference type="GO" id="GO:0070461">
    <property type="term" value="C:SAGA-type complex"/>
    <property type="evidence" value="ECO:0000318"/>
    <property type="project" value="GO_Central"/>
</dbReference>
<dbReference type="InterPro" id="IPR009057">
    <property type="entry name" value="Homeodomain-like_sf"/>
</dbReference>